<dbReference type="EMBL" id="WAAR01000110">
    <property type="protein sequence ID" value="KAB1108601.1"/>
    <property type="molecule type" value="Genomic_DNA"/>
</dbReference>
<dbReference type="OMA" id="HERFYLM"/>
<feature type="region of interest" description="Disordered" evidence="1">
    <location>
        <begin position="1"/>
        <end position="29"/>
    </location>
</feature>
<evidence type="ECO:0000256" key="1">
    <source>
        <dbReference type="SAM" id="MobiDB-lite"/>
    </source>
</evidence>
<dbReference type="Proteomes" id="UP000253958">
    <property type="component" value="Chromosome"/>
</dbReference>
<reference evidence="2 4" key="1">
    <citation type="submission" date="2018-07" db="EMBL/GenBank/DDBJ databases">
        <authorList>
            <person name="Ye Y."/>
        </authorList>
    </citation>
    <scope>NUCLEOTIDE SEQUENCE [LARGE SCALE GENOMIC DNA]</scope>
    <source>
        <strain evidence="2">110B</strain>
        <strain evidence="4">H14(2018)</strain>
    </source>
</reference>
<keyword evidence="5" id="KW-1185">Reference proteome</keyword>
<dbReference type="Proteomes" id="UP000471364">
    <property type="component" value="Unassembled WGS sequence"/>
</dbReference>
<gene>
    <name evidence="2" type="ORF">DVH21_26775</name>
    <name evidence="3" type="ORF">F6X54_21935</name>
</gene>
<dbReference type="EMBL" id="CP031263">
    <property type="protein sequence ID" value="AXH93257.1"/>
    <property type="molecule type" value="Genomic_DNA"/>
</dbReference>
<accession>A0A6N3K6A2</accession>
<proteinExistence type="predicted"/>
<sequence length="132" mass="15003">MSETPQPPRAVWRRVTPAKAPRPAGGTFDFFSADLEKMRRCGEPGVSDAEFTTSLAEEEKAAAARAEAFWAEQERRRRDEEERAEKEKKRQAEEDDDVKVAERYRNDRYAVKLLRQERTVWGGDGADAGTIG</sequence>
<reference evidence="3 5" key="3">
    <citation type="submission" date="2019-09" db="EMBL/GenBank/DDBJ databases">
        <title>High taxonomic diversity of Micromonospora strains isolated from Medicago sativa nodules in different geographical locations.</title>
        <authorList>
            <person name="Martinez-Hidalgo P."/>
            <person name="Flores-Felix J.D."/>
            <person name="Velazquez E."/>
            <person name="Brau L."/>
            <person name="Trujillo M.E."/>
            <person name="Martinez-Molina E."/>
        </authorList>
    </citation>
    <scope>NUCLEOTIDE SEQUENCE [LARGE SCALE GENOMIC DNA]</scope>
    <source>
        <strain evidence="3 5">ALFB5</strain>
    </source>
</reference>
<protein>
    <submittedName>
        <fullName evidence="2">Uncharacterized protein</fullName>
    </submittedName>
</protein>
<name>A0A6N3K6A2_9ACTN</name>
<dbReference type="RefSeq" id="WP_013286984.1">
    <property type="nucleotide sequence ID" value="NZ_CBDRIO010000008.1"/>
</dbReference>
<evidence type="ECO:0000313" key="2">
    <source>
        <dbReference type="EMBL" id="AXH93257.1"/>
    </source>
</evidence>
<evidence type="ECO:0000313" key="5">
    <source>
        <dbReference type="Proteomes" id="UP000471364"/>
    </source>
</evidence>
<evidence type="ECO:0000313" key="3">
    <source>
        <dbReference type="EMBL" id="KAB1108601.1"/>
    </source>
</evidence>
<evidence type="ECO:0000313" key="4">
    <source>
        <dbReference type="Proteomes" id="UP000253958"/>
    </source>
</evidence>
<organism evidence="2 4">
    <name type="scientific">Micromonospora aurantiaca</name>
    <name type="common">nom. illeg.</name>
    <dbReference type="NCBI Taxonomy" id="47850"/>
    <lineage>
        <taxon>Bacteria</taxon>
        <taxon>Bacillati</taxon>
        <taxon>Actinomycetota</taxon>
        <taxon>Actinomycetes</taxon>
        <taxon>Micromonosporales</taxon>
        <taxon>Micromonosporaceae</taxon>
        <taxon>Micromonospora</taxon>
    </lineage>
</organism>
<feature type="compositionally biased region" description="Basic and acidic residues" evidence="1">
    <location>
        <begin position="72"/>
        <end position="100"/>
    </location>
</feature>
<reference evidence="2 4" key="2">
    <citation type="submission" date="2018-08" db="EMBL/GenBank/DDBJ databases">
        <title>Streptomyces kandeliansis sp. nov., an endophytic bacterium isolated from mangrove plant.</title>
        <authorList>
            <person name="Wang R."/>
        </authorList>
    </citation>
    <scope>NUCLEOTIDE SEQUENCE [LARGE SCALE GENOMIC DNA]</scope>
    <source>
        <strain evidence="2">110B</strain>
        <strain evidence="4">H14(2018)</strain>
    </source>
</reference>
<dbReference type="AlphaFoldDB" id="A0A6N3K6A2"/>
<feature type="region of interest" description="Disordered" evidence="1">
    <location>
        <begin position="57"/>
        <end position="100"/>
    </location>
</feature>